<name>A0ABM1IA87_POLDO</name>
<proteinExistence type="predicted"/>
<evidence type="ECO:0000313" key="3">
    <source>
        <dbReference type="Proteomes" id="UP000694924"/>
    </source>
</evidence>
<keyword evidence="1" id="KW-0175">Coiled coil</keyword>
<feature type="region of interest" description="Disordered" evidence="2">
    <location>
        <begin position="664"/>
        <end position="722"/>
    </location>
</feature>
<dbReference type="PANTHER" id="PTHR44927:SF1">
    <property type="entry name" value="FK506-BINDING PROTEIN 15"/>
    <property type="match status" value="1"/>
</dbReference>
<keyword evidence="3" id="KW-1185">Reference proteome</keyword>
<dbReference type="PANTHER" id="PTHR44927">
    <property type="entry name" value="FK506-BINDING PROTEIN 15"/>
    <property type="match status" value="1"/>
</dbReference>
<feature type="compositionally biased region" description="Basic and acidic residues" evidence="2">
    <location>
        <begin position="664"/>
        <end position="677"/>
    </location>
</feature>
<dbReference type="Proteomes" id="UP000694924">
    <property type="component" value="Unplaced"/>
</dbReference>
<gene>
    <name evidence="4" type="primary">LOC107066732</name>
</gene>
<evidence type="ECO:0000256" key="2">
    <source>
        <dbReference type="SAM" id="MobiDB-lite"/>
    </source>
</evidence>
<organism evidence="3 4">
    <name type="scientific">Polistes dominula</name>
    <name type="common">European paper wasp</name>
    <name type="synonym">Vespa dominula</name>
    <dbReference type="NCBI Taxonomy" id="743375"/>
    <lineage>
        <taxon>Eukaryota</taxon>
        <taxon>Metazoa</taxon>
        <taxon>Ecdysozoa</taxon>
        <taxon>Arthropoda</taxon>
        <taxon>Hexapoda</taxon>
        <taxon>Insecta</taxon>
        <taxon>Pterygota</taxon>
        <taxon>Neoptera</taxon>
        <taxon>Endopterygota</taxon>
        <taxon>Hymenoptera</taxon>
        <taxon>Apocrita</taxon>
        <taxon>Aculeata</taxon>
        <taxon>Vespoidea</taxon>
        <taxon>Vespidae</taxon>
        <taxon>Polistinae</taxon>
        <taxon>Polistini</taxon>
        <taxon>Polistes</taxon>
    </lineage>
</organism>
<feature type="region of interest" description="Disordered" evidence="2">
    <location>
        <begin position="44"/>
        <end position="63"/>
    </location>
</feature>
<evidence type="ECO:0000256" key="1">
    <source>
        <dbReference type="SAM" id="Coils"/>
    </source>
</evidence>
<feature type="region of interest" description="Disordered" evidence="2">
    <location>
        <begin position="314"/>
        <end position="333"/>
    </location>
</feature>
<dbReference type="RefSeq" id="XP_015177124.1">
    <property type="nucleotide sequence ID" value="XM_015321638.1"/>
</dbReference>
<feature type="compositionally biased region" description="Low complexity" evidence="2">
    <location>
        <begin position="694"/>
        <end position="705"/>
    </location>
</feature>
<protein>
    <submittedName>
        <fullName evidence="4">FK506-binding protein 15</fullName>
    </submittedName>
</protein>
<sequence length="722" mass="82214">MSVDDSLIDIEKIMKTEDEEFTPGGGSNLAAIFGNFHAEDQDKPCVTKQTTQKKSNSKRNKNLTPLSTKTEVIIAKAIHAYKLQNGQYISAGTLGIALTGNISTRTYQIILYKTKYEYVSVVNVKSDFTYTVQANNYSTYYDDNNENWSILFDKEEASIKFARELAIAKYFSKEDKIENVIYQNLTPVNKDEVITKEGSRVTLKYFITTDIVHLFDVNYELFQTMTVNISMDDSWERSLLGISKELKRILFIPSSKQISLGPGFPKDKDVLMEIEVTDIQELEEQFSLTKPIVSGKALLLSRMAKMGQSILPKMQTSTTTDSEDTEDDFPPKKPCHKKIESLEVQKKHTVKEIPPVTHEVAKSKHNVPSANPIVPKPLIPATTFTSSWSNPQLQSNYLTTNGQMYALQPQALTQAVPTVIDPNLNMLLSETRIANAELRMGMSKVADNVQKVLDKFHNLELQNASSTKDTKMEDTLKLLLTMNPLQSNELLKTTDVQKDDCYKGEQLSELSKLKKELFEVENEVRNLKESLTKSTELAKMFEEEKVSLSFINKELDNKINTLDVLLEKYKESQKEYEKENAELKKKVSELNAKLDSAMIETNAVSSKNIDIENRNKEIKYIINKTYHILRATFTDDSYSTEHIKKIIFNTMKNITLQILQEEKNLETESESERDTKNTLKNNQDNNERSNKFSNNPNSVLPVEENVPPPIPPMDNELDNGIY</sequence>
<evidence type="ECO:0000313" key="4">
    <source>
        <dbReference type="RefSeq" id="XP_015177124.1"/>
    </source>
</evidence>
<feature type="unsure residue" description="D or N" evidence="4">
    <location>
        <position position="5"/>
    </location>
</feature>
<accession>A0ABM1IA87</accession>
<reference evidence="4" key="1">
    <citation type="submission" date="2025-08" db="UniProtKB">
        <authorList>
            <consortium name="RefSeq"/>
        </authorList>
    </citation>
    <scope>IDENTIFICATION</scope>
    <source>
        <tissue evidence="4">Whole body</tissue>
    </source>
</reference>
<feature type="coiled-coil region" evidence="1">
    <location>
        <begin position="503"/>
        <end position="600"/>
    </location>
</feature>